<keyword evidence="4" id="KW-1185">Reference proteome</keyword>
<evidence type="ECO:0008006" key="5">
    <source>
        <dbReference type="Google" id="ProtNLM"/>
    </source>
</evidence>
<keyword evidence="2" id="KW-0472">Membrane</keyword>
<feature type="compositionally biased region" description="Polar residues" evidence="1">
    <location>
        <begin position="383"/>
        <end position="392"/>
    </location>
</feature>
<evidence type="ECO:0000313" key="4">
    <source>
        <dbReference type="Proteomes" id="UP001285441"/>
    </source>
</evidence>
<accession>A0AAE0N499</accession>
<keyword evidence="2" id="KW-1133">Transmembrane helix</keyword>
<organism evidence="3 4">
    <name type="scientific">Podospora didyma</name>
    <dbReference type="NCBI Taxonomy" id="330526"/>
    <lineage>
        <taxon>Eukaryota</taxon>
        <taxon>Fungi</taxon>
        <taxon>Dikarya</taxon>
        <taxon>Ascomycota</taxon>
        <taxon>Pezizomycotina</taxon>
        <taxon>Sordariomycetes</taxon>
        <taxon>Sordariomycetidae</taxon>
        <taxon>Sordariales</taxon>
        <taxon>Podosporaceae</taxon>
        <taxon>Podospora</taxon>
    </lineage>
</organism>
<dbReference type="EMBL" id="JAULSW010000009">
    <property type="protein sequence ID" value="KAK3370256.1"/>
    <property type="molecule type" value="Genomic_DNA"/>
</dbReference>
<dbReference type="AlphaFoldDB" id="A0AAE0N499"/>
<sequence length="425" mass="45399">MSDRFVSPEMLHQLLPRNVYVECDTTKRLKCPDCTATEECQFIYPSSYTECPRAVCNAKTAKSTDSLTSSGPGTNVGAIAGGVVGGLVAIAVITYLVWRFCVRTRREPMQQDGWEEERDVVPDMVSLPRHNEKRASTHTVGSIASTVLTRASNIIQIAYIPGVTNRAATSPGLLVPPVPPIPSAHSQISSPVPSPAGTEDQHFFVPGDLRFVPGDLRDSTYSGLSGYTDRTSFARTSYAPRSSVASTIYGKIEPAQTGMMAKPAMVSVKSANSNGTSTPPVPAVDYDKYRNIIRPPSPANSTFSVGSTFLNNASAHTATPARAMVVRVGSVKKSTLTRPKFQEDSATSPSVSSSTMRDSNAATIIVDSPASDQGPFCDPPSLKSAQSTTSLSAVIEEATRRASQRDSSSPLKGRERSPFDDENAV</sequence>
<evidence type="ECO:0000256" key="2">
    <source>
        <dbReference type="SAM" id="Phobius"/>
    </source>
</evidence>
<evidence type="ECO:0000256" key="1">
    <source>
        <dbReference type="SAM" id="MobiDB-lite"/>
    </source>
</evidence>
<proteinExistence type="predicted"/>
<dbReference type="Proteomes" id="UP001285441">
    <property type="component" value="Unassembled WGS sequence"/>
</dbReference>
<evidence type="ECO:0000313" key="3">
    <source>
        <dbReference type="EMBL" id="KAK3370256.1"/>
    </source>
</evidence>
<gene>
    <name evidence="3" type="ORF">B0H63DRAFT_527990</name>
</gene>
<name>A0AAE0N499_9PEZI</name>
<protein>
    <recommendedName>
        <fullName evidence="5">Membrane anchor Opy2 N-terminal domain-containing protein</fullName>
    </recommendedName>
</protein>
<feature type="compositionally biased region" description="Low complexity" evidence="1">
    <location>
        <begin position="345"/>
        <end position="359"/>
    </location>
</feature>
<comment type="caution">
    <text evidence="3">The sequence shown here is derived from an EMBL/GenBank/DDBJ whole genome shotgun (WGS) entry which is preliminary data.</text>
</comment>
<reference evidence="3" key="1">
    <citation type="journal article" date="2023" name="Mol. Phylogenet. Evol.">
        <title>Genome-scale phylogeny and comparative genomics of the fungal order Sordariales.</title>
        <authorList>
            <person name="Hensen N."/>
            <person name="Bonometti L."/>
            <person name="Westerberg I."/>
            <person name="Brannstrom I.O."/>
            <person name="Guillou S."/>
            <person name="Cros-Aarteil S."/>
            <person name="Calhoun S."/>
            <person name="Haridas S."/>
            <person name="Kuo A."/>
            <person name="Mondo S."/>
            <person name="Pangilinan J."/>
            <person name="Riley R."/>
            <person name="LaButti K."/>
            <person name="Andreopoulos B."/>
            <person name="Lipzen A."/>
            <person name="Chen C."/>
            <person name="Yan M."/>
            <person name="Daum C."/>
            <person name="Ng V."/>
            <person name="Clum A."/>
            <person name="Steindorff A."/>
            <person name="Ohm R.A."/>
            <person name="Martin F."/>
            <person name="Silar P."/>
            <person name="Natvig D.O."/>
            <person name="Lalanne C."/>
            <person name="Gautier V."/>
            <person name="Ament-Velasquez S.L."/>
            <person name="Kruys A."/>
            <person name="Hutchinson M.I."/>
            <person name="Powell A.J."/>
            <person name="Barry K."/>
            <person name="Miller A.N."/>
            <person name="Grigoriev I.V."/>
            <person name="Debuchy R."/>
            <person name="Gladieux P."/>
            <person name="Hiltunen Thoren M."/>
            <person name="Johannesson H."/>
        </authorList>
    </citation>
    <scope>NUCLEOTIDE SEQUENCE</scope>
    <source>
        <strain evidence="3">CBS 232.78</strain>
    </source>
</reference>
<keyword evidence="2" id="KW-0812">Transmembrane</keyword>
<feature type="transmembrane region" description="Helical" evidence="2">
    <location>
        <begin position="76"/>
        <end position="98"/>
    </location>
</feature>
<reference evidence="3" key="2">
    <citation type="submission" date="2023-06" db="EMBL/GenBank/DDBJ databases">
        <authorList>
            <consortium name="Lawrence Berkeley National Laboratory"/>
            <person name="Haridas S."/>
            <person name="Hensen N."/>
            <person name="Bonometti L."/>
            <person name="Westerberg I."/>
            <person name="Brannstrom I.O."/>
            <person name="Guillou S."/>
            <person name="Cros-Aarteil S."/>
            <person name="Calhoun S."/>
            <person name="Kuo A."/>
            <person name="Mondo S."/>
            <person name="Pangilinan J."/>
            <person name="Riley R."/>
            <person name="LaButti K."/>
            <person name="Andreopoulos B."/>
            <person name="Lipzen A."/>
            <person name="Chen C."/>
            <person name="Yanf M."/>
            <person name="Daum C."/>
            <person name="Ng V."/>
            <person name="Clum A."/>
            <person name="Steindorff A."/>
            <person name="Ohm R."/>
            <person name="Martin F."/>
            <person name="Silar P."/>
            <person name="Natvig D."/>
            <person name="Lalanne C."/>
            <person name="Gautier V."/>
            <person name="Ament-velasquez S.L."/>
            <person name="Kruys A."/>
            <person name="Hutchinson M.I."/>
            <person name="Powell A.J."/>
            <person name="Barry K."/>
            <person name="Miller A.N."/>
            <person name="Grigoriev I.V."/>
            <person name="Debuchy R."/>
            <person name="Gladieux P."/>
            <person name="Thoren M.H."/>
            <person name="Johannesson H."/>
        </authorList>
    </citation>
    <scope>NUCLEOTIDE SEQUENCE</scope>
    <source>
        <strain evidence="3">CBS 232.78</strain>
    </source>
</reference>
<feature type="region of interest" description="Disordered" evidence="1">
    <location>
        <begin position="336"/>
        <end position="425"/>
    </location>
</feature>